<evidence type="ECO:0000313" key="1">
    <source>
        <dbReference type="EMBL" id="GJT88764.1"/>
    </source>
</evidence>
<dbReference type="EMBL" id="BQNB010019761">
    <property type="protein sequence ID" value="GJT88764.1"/>
    <property type="molecule type" value="Genomic_DNA"/>
</dbReference>
<proteinExistence type="predicted"/>
<gene>
    <name evidence="1" type="ORF">Tco_1070481</name>
</gene>
<name>A0ABQ5HLT7_9ASTR</name>
<comment type="caution">
    <text evidence="1">The sequence shown here is derived from an EMBL/GenBank/DDBJ whole genome shotgun (WGS) entry which is preliminary data.</text>
</comment>
<keyword evidence="2" id="KW-1185">Reference proteome</keyword>
<organism evidence="1 2">
    <name type="scientific">Tanacetum coccineum</name>
    <dbReference type="NCBI Taxonomy" id="301880"/>
    <lineage>
        <taxon>Eukaryota</taxon>
        <taxon>Viridiplantae</taxon>
        <taxon>Streptophyta</taxon>
        <taxon>Embryophyta</taxon>
        <taxon>Tracheophyta</taxon>
        <taxon>Spermatophyta</taxon>
        <taxon>Magnoliopsida</taxon>
        <taxon>eudicotyledons</taxon>
        <taxon>Gunneridae</taxon>
        <taxon>Pentapetalae</taxon>
        <taxon>asterids</taxon>
        <taxon>campanulids</taxon>
        <taxon>Asterales</taxon>
        <taxon>Asteraceae</taxon>
        <taxon>Asteroideae</taxon>
        <taxon>Anthemideae</taxon>
        <taxon>Anthemidinae</taxon>
        <taxon>Tanacetum</taxon>
    </lineage>
</organism>
<dbReference type="Proteomes" id="UP001151760">
    <property type="component" value="Unassembled WGS sequence"/>
</dbReference>
<sequence length="92" mass="10385">MSATEAECIAASEAAMEADWIRRMCLPNSQDIQKMNIGLPQLTRLSLYGSASLSEPFILNKVATKDYFRNDCETYYLTLVVNKEFVPSIVEE</sequence>
<reference evidence="1" key="2">
    <citation type="submission" date="2022-01" db="EMBL/GenBank/DDBJ databases">
        <authorList>
            <person name="Yamashiro T."/>
            <person name="Shiraishi A."/>
            <person name="Satake H."/>
            <person name="Nakayama K."/>
        </authorList>
    </citation>
    <scope>NUCLEOTIDE SEQUENCE</scope>
</reference>
<reference evidence="1" key="1">
    <citation type="journal article" date="2022" name="Int. J. Mol. Sci.">
        <title>Draft Genome of Tanacetum Coccineum: Genomic Comparison of Closely Related Tanacetum-Family Plants.</title>
        <authorList>
            <person name="Yamashiro T."/>
            <person name="Shiraishi A."/>
            <person name="Nakayama K."/>
            <person name="Satake H."/>
        </authorList>
    </citation>
    <scope>NUCLEOTIDE SEQUENCE</scope>
</reference>
<protein>
    <submittedName>
        <fullName evidence="1">Uncharacterized protein</fullName>
    </submittedName>
</protein>
<evidence type="ECO:0000313" key="2">
    <source>
        <dbReference type="Proteomes" id="UP001151760"/>
    </source>
</evidence>
<accession>A0ABQ5HLT7</accession>